<sequence length="180" mass="20088">MLEHFLRAISLLTVSSRQDRSRSSTTIVAQKLAAEVDVLQRRVERERKLAHLEAERERELALLEVERERKLARLEEEAEQSQLAAKLAALEAKAKSCNSYHSSRHSEKRTARWVAEQDATMTLVAPVNVSGKAPSVTLDNSRGTLQQSSVPAYSVQLHASNVKHADRPTPTPNTTSPQML</sequence>
<name>A0ABN8ATE2_CHISP</name>
<evidence type="ECO:0000256" key="1">
    <source>
        <dbReference type="SAM" id="Coils"/>
    </source>
</evidence>
<proteinExistence type="predicted"/>
<feature type="coiled-coil region" evidence="1">
    <location>
        <begin position="29"/>
        <end position="93"/>
    </location>
</feature>
<keyword evidence="4" id="KW-1185">Reference proteome</keyword>
<evidence type="ECO:0000256" key="2">
    <source>
        <dbReference type="SAM" id="MobiDB-lite"/>
    </source>
</evidence>
<dbReference type="EMBL" id="OU963906">
    <property type="protein sequence ID" value="CAH0399164.1"/>
    <property type="molecule type" value="Genomic_DNA"/>
</dbReference>
<keyword evidence="1" id="KW-0175">Coiled coil</keyword>
<organism evidence="3 4">
    <name type="scientific">Chilo suppressalis</name>
    <name type="common">Asiatic rice borer moth</name>
    <dbReference type="NCBI Taxonomy" id="168631"/>
    <lineage>
        <taxon>Eukaryota</taxon>
        <taxon>Metazoa</taxon>
        <taxon>Ecdysozoa</taxon>
        <taxon>Arthropoda</taxon>
        <taxon>Hexapoda</taxon>
        <taxon>Insecta</taxon>
        <taxon>Pterygota</taxon>
        <taxon>Neoptera</taxon>
        <taxon>Endopterygota</taxon>
        <taxon>Lepidoptera</taxon>
        <taxon>Glossata</taxon>
        <taxon>Ditrysia</taxon>
        <taxon>Pyraloidea</taxon>
        <taxon>Crambidae</taxon>
        <taxon>Crambinae</taxon>
        <taxon>Chilo</taxon>
    </lineage>
</organism>
<evidence type="ECO:0000313" key="3">
    <source>
        <dbReference type="EMBL" id="CAH0399164.1"/>
    </source>
</evidence>
<accession>A0ABN8ATE2</accession>
<feature type="region of interest" description="Disordered" evidence="2">
    <location>
        <begin position="159"/>
        <end position="180"/>
    </location>
</feature>
<dbReference type="Proteomes" id="UP001153292">
    <property type="component" value="Chromosome 13"/>
</dbReference>
<gene>
    <name evidence="3" type="ORF">CHILSU_LOCUS2295</name>
</gene>
<protein>
    <submittedName>
        <fullName evidence="3">Uncharacterized protein</fullName>
    </submittedName>
</protein>
<evidence type="ECO:0000313" key="4">
    <source>
        <dbReference type="Proteomes" id="UP001153292"/>
    </source>
</evidence>
<reference evidence="3" key="1">
    <citation type="submission" date="2021-12" db="EMBL/GenBank/DDBJ databases">
        <authorList>
            <person name="King R."/>
        </authorList>
    </citation>
    <scope>NUCLEOTIDE SEQUENCE</scope>
</reference>